<dbReference type="GO" id="GO:0005524">
    <property type="term" value="F:ATP binding"/>
    <property type="evidence" value="ECO:0007669"/>
    <property type="project" value="UniProtKB-UniRule"/>
</dbReference>
<proteinExistence type="predicted"/>
<evidence type="ECO:0000256" key="8">
    <source>
        <dbReference type="ARBA" id="ARBA00048679"/>
    </source>
</evidence>
<keyword evidence="6 9" id="KW-0067">ATP-binding</keyword>
<dbReference type="SMART" id="SM00220">
    <property type="entry name" value="S_TKc"/>
    <property type="match status" value="1"/>
</dbReference>
<dbReference type="Pfam" id="PF00069">
    <property type="entry name" value="Pkinase"/>
    <property type="match status" value="1"/>
</dbReference>
<evidence type="ECO:0000259" key="12">
    <source>
        <dbReference type="PROSITE" id="PS50011"/>
    </source>
</evidence>
<protein>
    <recommendedName>
        <fullName evidence="1">non-specific serine/threonine protein kinase</fullName>
        <ecNumber evidence="1">2.7.11.1</ecNumber>
    </recommendedName>
</protein>
<dbReference type="PROSITE" id="PS50011">
    <property type="entry name" value="PROTEIN_KINASE_DOM"/>
    <property type="match status" value="1"/>
</dbReference>
<organism evidence="13 14">
    <name type="scientific">Colocasia esculenta</name>
    <name type="common">Wild taro</name>
    <name type="synonym">Arum esculentum</name>
    <dbReference type="NCBI Taxonomy" id="4460"/>
    <lineage>
        <taxon>Eukaryota</taxon>
        <taxon>Viridiplantae</taxon>
        <taxon>Streptophyta</taxon>
        <taxon>Embryophyta</taxon>
        <taxon>Tracheophyta</taxon>
        <taxon>Spermatophyta</taxon>
        <taxon>Magnoliopsida</taxon>
        <taxon>Liliopsida</taxon>
        <taxon>Araceae</taxon>
        <taxon>Aroideae</taxon>
        <taxon>Colocasieae</taxon>
        <taxon>Colocasia</taxon>
    </lineage>
</organism>
<dbReference type="PROSITE" id="PS00108">
    <property type="entry name" value="PROTEIN_KINASE_ST"/>
    <property type="match status" value="1"/>
</dbReference>
<evidence type="ECO:0000256" key="4">
    <source>
        <dbReference type="ARBA" id="ARBA00022741"/>
    </source>
</evidence>
<evidence type="ECO:0000313" key="13">
    <source>
        <dbReference type="EMBL" id="MQM17757.1"/>
    </source>
</evidence>
<feature type="non-terminal residue" evidence="13">
    <location>
        <position position="510"/>
    </location>
</feature>
<dbReference type="InterPro" id="IPR008271">
    <property type="entry name" value="Ser/Thr_kinase_AS"/>
</dbReference>
<dbReference type="EC" id="2.7.11.1" evidence="1"/>
<dbReference type="PANTHER" id="PTHR47989">
    <property type="entry name" value="OS01G0750732 PROTEIN"/>
    <property type="match status" value="1"/>
</dbReference>
<comment type="catalytic activity">
    <reaction evidence="7">
        <text>L-threonyl-[protein] + ATP = O-phospho-L-threonyl-[protein] + ADP + H(+)</text>
        <dbReference type="Rhea" id="RHEA:46608"/>
        <dbReference type="Rhea" id="RHEA-COMP:11060"/>
        <dbReference type="Rhea" id="RHEA-COMP:11605"/>
        <dbReference type="ChEBI" id="CHEBI:15378"/>
        <dbReference type="ChEBI" id="CHEBI:30013"/>
        <dbReference type="ChEBI" id="CHEBI:30616"/>
        <dbReference type="ChEBI" id="CHEBI:61977"/>
        <dbReference type="ChEBI" id="CHEBI:456216"/>
        <dbReference type="EC" id="2.7.11.1"/>
    </reaction>
</comment>
<keyword evidence="3" id="KW-0808">Transferase</keyword>
<keyword evidence="2" id="KW-0723">Serine/threonine-protein kinase</keyword>
<keyword evidence="14" id="KW-1185">Reference proteome</keyword>
<dbReference type="InterPro" id="IPR011009">
    <property type="entry name" value="Kinase-like_dom_sf"/>
</dbReference>
<dbReference type="Proteomes" id="UP000652761">
    <property type="component" value="Unassembled WGS sequence"/>
</dbReference>
<accession>A0A843XF23</accession>
<dbReference type="OrthoDB" id="4062651at2759"/>
<dbReference type="PROSITE" id="PS00107">
    <property type="entry name" value="PROTEIN_KINASE_ATP"/>
    <property type="match status" value="1"/>
</dbReference>
<feature type="compositionally biased region" description="Pro residues" evidence="10">
    <location>
        <begin position="1"/>
        <end position="10"/>
    </location>
</feature>
<dbReference type="FunFam" id="1.10.510.10:FF:001023">
    <property type="entry name" value="Os07g0541700 protein"/>
    <property type="match status" value="1"/>
</dbReference>
<dbReference type="CDD" id="cd12087">
    <property type="entry name" value="TM_EGFR-like"/>
    <property type="match status" value="1"/>
</dbReference>
<dbReference type="Gene3D" id="3.30.200.20">
    <property type="entry name" value="Phosphorylase Kinase, domain 1"/>
    <property type="match status" value="1"/>
</dbReference>
<dbReference type="EMBL" id="NMUH01007741">
    <property type="protein sequence ID" value="MQM17757.1"/>
    <property type="molecule type" value="Genomic_DNA"/>
</dbReference>
<evidence type="ECO:0000256" key="1">
    <source>
        <dbReference type="ARBA" id="ARBA00012513"/>
    </source>
</evidence>
<evidence type="ECO:0000256" key="9">
    <source>
        <dbReference type="PROSITE-ProRule" id="PRU10141"/>
    </source>
</evidence>
<keyword evidence="11" id="KW-0812">Transmembrane</keyword>
<evidence type="ECO:0000256" key="5">
    <source>
        <dbReference type="ARBA" id="ARBA00022777"/>
    </source>
</evidence>
<name>A0A843XF23_COLES</name>
<dbReference type="InterPro" id="IPR017441">
    <property type="entry name" value="Protein_kinase_ATP_BS"/>
</dbReference>
<feature type="binding site" evidence="9">
    <location>
        <position position="277"/>
    </location>
    <ligand>
        <name>ATP</name>
        <dbReference type="ChEBI" id="CHEBI:30616"/>
    </ligand>
</feature>
<comment type="caution">
    <text evidence="13">The sequence shown here is derived from an EMBL/GenBank/DDBJ whole genome shotgun (WGS) entry which is preliminary data.</text>
</comment>
<dbReference type="Gene3D" id="1.10.510.10">
    <property type="entry name" value="Transferase(Phosphotransferase) domain 1"/>
    <property type="match status" value="1"/>
</dbReference>
<dbReference type="FunFam" id="3.30.200.20:FF:000342">
    <property type="entry name" value="Protein kinase superfamily protein"/>
    <property type="match status" value="1"/>
</dbReference>
<sequence length="510" mass="54998">LPPPISPPLFPSSSANRSNLPRLPDSVGADGEGGASVVADREGMVVVVTDRKEDVDAVADREGKPETLPLLLVYEGGDCGTVELGMARGAMSPLHSLFWVICLTCFLLSALAVARYAPQYAPVASPMAAPRMQATYFRPPVAAASSPSGMPITIGNHVHQLDKELILAIILTSGAIILIVLALFGAWFYRRNRQKHASSGVQSTGTDAAKVLNFGPILSKFNSLKTTTRKGSVSVIDHALLEAATDNFNESNILGAGGYGCVYKAHMDDGVLVAVKKLENGGQECEKEFENEMDLLCKIRHPNVVSLLGYSINGQTRLLVYELMQNGSLESQLHGPSHGSALTWHIRMKIALDAARGLEYLHEHCTPPVIHRDLKSSNILLDSKFNAKISDFGLAVTGHSKGSVKLSGTLGYVAPEYLLDGFYNLQAMPQLTDRSKLPNIVDPVIRDTMDLKHLYQVAAVAVLCIQPEPSYRPLITDVLHSLIPLVPIELGGALRVTDMSPNSKNKFSGH</sequence>
<feature type="transmembrane region" description="Helical" evidence="11">
    <location>
        <begin position="165"/>
        <end position="189"/>
    </location>
</feature>
<dbReference type="PANTHER" id="PTHR47989:SF27">
    <property type="entry name" value="PROTEIN KINASE DOMAIN-CONTAINING PROTEIN"/>
    <property type="match status" value="1"/>
</dbReference>
<gene>
    <name evidence="13" type="ORF">Taro_050734</name>
</gene>
<reference evidence="13" key="1">
    <citation type="submission" date="2017-07" db="EMBL/GenBank/DDBJ databases">
        <title>Taro Niue Genome Assembly and Annotation.</title>
        <authorList>
            <person name="Atibalentja N."/>
            <person name="Keating K."/>
            <person name="Fields C.J."/>
        </authorList>
    </citation>
    <scope>NUCLEOTIDE SEQUENCE</scope>
    <source>
        <strain evidence="13">Niue_2</strain>
        <tissue evidence="13">Leaf</tissue>
    </source>
</reference>
<dbReference type="AlphaFoldDB" id="A0A843XF23"/>
<evidence type="ECO:0000256" key="7">
    <source>
        <dbReference type="ARBA" id="ARBA00047899"/>
    </source>
</evidence>
<feature type="domain" description="Protein kinase" evidence="12">
    <location>
        <begin position="248"/>
        <end position="510"/>
    </location>
</feature>
<evidence type="ECO:0000256" key="10">
    <source>
        <dbReference type="SAM" id="MobiDB-lite"/>
    </source>
</evidence>
<dbReference type="SUPFAM" id="SSF56112">
    <property type="entry name" value="Protein kinase-like (PK-like)"/>
    <property type="match status" value="1"/>
</dbReference>
<evidence type="ECO:0000256" key="3">
    <source>
        <dbReference type="ARBA" id="ARBA00022679"/>
    </source>
</evidence>
<keyword evidence="4 9" id="KW-0547">Nucleotide-binding</keyword>
<dbReference type="GO" id="GO:0004674">
    <property type="term" value="F:protein serine/threonine kinase activity"/>
    <property type="evidence" value="ECO:0007669"/>
    <property type="project" value="UniProtKB-KW"/>
</dbReference>
<keyword evidence="11" id="KW-1133">Transmembrane helix</keyword>
<comment type="catalytic activity">
    <reaction evidence="8">
        <text>L-seryl-[protein] + ATP = O-phospho-L-seryl-[protein] + ADP + H(+)</text>
        <dbReference type="Rhea" id="RHEA:17989"/>
        <dbReference type="Rhea" id="RHEA-COMP:9863"/>
        <dbReference type="Rhea" id="RHEA-COMP:11604"/>
        <dbReference type="ChEBI" id="CHEBI:15378"/>
        <dbReference type="ChEBI" id="CHEBI:29999"/>
        <dbReference type="ChEBI" id="CHEBI:30616"/>
        <dbReference type="ChEBI" id="CHEBI:83421"/>
        <dbReference type="ChEBI" id="CHEBI:456216"/>
        <dbReference type="EC" id="2.7.11.1"/>
    </reaction>
</comment>
<feature type="region of interest" description="Disordered" evidence="10">
    <location>
        <begin position="1"/>
        <end position="35"/>
    </location>
</feature>
<feature type="transmembrane region" description="Helical" evidence="11">
    <location>
        <begin position="96"/>
        <end position="117"/>
    </location>
</feature>
<evidence type="ECO:0000256" key="2">
    <source>
        <dbReference type="ARBA" id="ARBA00022527"/>
    </source>
</evidence>
<evidence type="ECO:0000313" key="14">
    <source>
        <dbReference type="Proteomes" id="UP000652761"/>
    </source>
</evidence>
<dbReference type="InterPro" id="IPR000719">
    <property type="entry name" value="Prot_kinase_dom"/>
</dbReference>
<evidence type="ECO:0000256" key="11">
    <source>
        <dbReference type="SAM" id="Phobius"/>
    </source>
</evidence>
<evidence type="ECO:0000256" key="6">
    <source>
        <dbReference type="ARBA" id="ARBA00022840"/>
    </source>
</evidence>
<keyword evidence="5" id="KW-0418">Kinase</keyword>
<keyword evidence="11" id="KW-0472">Membrane</keyword>